<dbReference type="SUPFAM" id="SSF142764">
    <property type="entry name" value="YgbK-like"/>
    <property type="match status" value="1"/>
</dbReference>
<dbReference type="InterPro" id="IPR037051">
    <property type="entry name" value="4-carb_acid_sugar_kinase_N_sf"/>
</dbReference>
<evidence type="ECO:0000256" key="3">
    <source>
        <dbReference type="ARBA" id="ARBA00022741"/>
    </source>
</evidence>
<evidence type="ECO:0000256" key="1">
    <source>
        <dbReference type="ARBA" id="ARBA00005715"/>
    </source>
</evidence>
<evidence type="ECO:0000256" key="4">
    <source>
        <dbReference type="ARBA" id="ARBA00022777"/>
    </source>
</evidence>
<proteinExistence type="inferred from homology"/>
<sequence>MTSKYLVVADDFTGANDTGVQMKNRGLPVDVILFPKSEKLDSSIVLDTESRNLSKADAYDKVKRMSKTLIDANQFDLIYKKVDSTLRGNIIEELKALNDVYKTDKVVFAPAFPVIKRTTEMGTHKLNGVPLMKTEFAEDPLSPIKTDNITKMLEEGFNQKVIHHPVNSEIHLNGAKFHTFDAVKESDLVSIASTLLNSSERILWVGSAGLANAIFQTVYPLKPALAVVGSISENSLKQMKYAEDNGIDVLQISVEELFDKKNIIPITVQAVELLKSKGKLILTAAKNREDYNKTLVYAESLGMSNDDCSWYVQNFLSDVTNSLLKEIELSGLFLTGGATAISVMDAIKTTRVSIQDELLTGTVSSTLSDGPYKGLNIVTKAGAFGKNEDLLYCLEKIREM</sequence>
<dbReference type="InterPro" id="IPR042213">
    <property type="entry name" value="NBD_C_sf"/>
</dbReference>
<dbReference type="Proteomes" id="UP000199589">
    <property type="component" value="Unassembled WGS sequence"/>
</dbReference>
<comment type="similarity">
    <text evidence="1">Belongs to the four-carbon acid sugar kinase family.</text>
</comment>
<keyword evidence="3" id="KW-0547">Nucleotide-binding</keyword>
<reference evidence="10" key="1">
    <citation type="submission" date="2016-10" db="EMBL/GenBank/DDBJ databases">
        <authorList>
            <person name="Varghese N."/>
            <person name="Submissions S."/>
        </authorList>
    </citation>
    <scope>NUCLEOTIDE SEQUENCE [LARGE SCALE GENOMIC DNA]</scope>
    <source>
        <strain evidence="10">DSM 16108</strain>
    </source>
</reference>
<keyword evidence="5" id="KW-0067">ATP-binding</keyword>
<organism evidence="9 10">
    <name type="scientific">Marinilactibacillus piezotolerans</name>
    <dbReference type="NCBI Taxonomy" id="258723"/>
    <lineage>
        <taxon>Bacteria</taxon>
        <taxon>Bacillati</taxon>
        <taxon>Bacillota</taxon>
        <taxon>Bacilli</taxon>
        <taxon>Lactobacillales</taxon>
        <taxon>Carnobacteriaceae</taxon>
        <taxon>Marinilactibacillus</taxon>
    </lineage>
</organism>
<dbReference type="GO" id="GO:0016301">
    <property type="term" value="F:kinase activity"/>
    <property type="evidence" value="ECO:0007669"/>
    <property type="project" value="UniProtKB-KW"/>
</dbReference>
<dbReference type="OrthoDB" id="9778478at2"/>
<evidence type="ECO:0000256" key="6">
    <source>
        <dbReference type="ARBA" id="ARBA00023277"/>
    </source>
</evidence>
<dbReference type="GO" id="GO:0005524">
    <property type="term" value="F:ATP binding"/>
    <property type="evidence" value="ECO:0007669"/>
    <property type="project" value="UniProtKB-KW"/>
</dbReference>
<feature type="domain" description="Four-carbon acid sugar kinase N-terminal" evidence="7">
    <location>
        <begin position="6"/>
        <end position="213"/>
    </location>
</feature>
<evidence type="ECO:0000259" key="8">
    <source>
        <dbReference type="Pfam" id="PF17042"/>
    </source>
</evidence>
<evidence type="ECO:0000256" key="2">
    <source>
        <dbReference type="ARBA" id="ARBA00022679"/>
    </source>
</evidence>
<feature type="domain" description="Four-carbon acid sugar kinase nucleotide binding" evidence="8">
    <location>
        <begin position="225"/>
        <end position="388"/>
    </location>
</feature>
<dbReference type="EMBL" id="FOSJ01000094">
    <property type="protein sequence ID" value="SFK74895.1"/>
    <property type="molecule type" value="Genomic_DNA"/>
</dbReference>
<evidence type="ECO:0000313" key="10">
    <source>
        <dbReference type="Proteomes" id="UP000199589"/>
    </source>
</evidence>
<name>A0A1I4C1U5_9LACT</name>
<dbReference type="RefSeq" id="WP_091898782.1">
    <property type="nucleotide sequence ID" value="NZ_FOSJ01000094.1"/>
</dbReference>
<evidence type="ECO:0000313" key="9">
    <source>
        <dbReference type="EMBL" id="SFK74895.1"/>
    </source>
</evidence>
<dbReference type="Gene3D" id="3.40.50.10840">
    <property type="entry name" value="Putative sugar-binding, N-terminal domain"/>
    <property type="match status" value="1"/>
</dbReference>
<dbReference type="AlphaFoldDB" id="A0A1I4C1U5"/>
<evidence type="ECO:0000259" key="7">
    <source>
        <dbReference type="Pfam" id="PF07005"/>
    </source>
</evidence>
<keyword evidence="6" id="KW-0119">Carbohydrate metabolism</keyword>
<evidence type="ECO:0000256" key="5">
    <source>
        <dbReference type="ARBA" id="ARBA00022840"/>
    </source>
</evidence>
<accession>A0A1I4C1U5</accession>
<dbReference type="InterPro" id="IPR031475">
    <property type="entry name" value="NBD_C"/>
</dbReference>
<dbReference type="InterPro" id="IPR010737">
    <property type="entry name" value="4-carb_acid_sugar_kinase_N"/>
</dbReference>
<keyword evidence="2" id="KW-0808">Transferase</keyword>
<dbReference type="Pfam" id="PF07005">
    <property type="entry name" value="SBD_N"/>
    <property type="match status" value="1"/>
</dbReference>
<keyword evidence="4" id="KW-0418">Kinase</keyword>
<keyword evidence="10" id="KW-1185">Reference proteome</keyword>
<gene>
    <name evidence="9" type="ORF">SAMN04488569_10942</name>
</gene>
<protein>
    <submittedName>
        <fullName evidence="9">Uncharacterized conserved protein YgbK, DUF1537 family</fullName>
    </submittedName>
</protein>
<dbReference type="Gene3D" id="3.40.980.20">
    <property type="entry name" value="Four-carbon acid sugar kinase, nucleotide binding domain"/>
    <property type="match status" value="1"/>
</dbReference>
<dbReference type="Pfam" id="PF17042">
    <property type="entry name" value="NBD_C"/>
    <property type="match status" value="1"/>
</dbReference>